<dbReference type="OrthoDB" id="13546at2"/>
<reference evidence="1 2" key="1">
    <citation type="submission" date="2018-06" db="EMBL/GenBank/DDBJ databases">
        <title>Phytoactinopolyspora halophila sp. nov., a novel halophilic actinomycete isolated from a saline soil in China.</title>
        <authorList>
            <person name="Tang S.-K."/>
        </authorList>
    </citation>
    <scope>NUCLEOTIDE SEQUENCE [LARGE SCALE GENOMIC DNA]</scope>
    <source>
        <strain evidence="1 2">YIM 96934</strain>
    </source>
</reference>
<gene>
    <name evidence="1" type="ORF">DPM12_15540</name>
</gene>
<name>A0A329QKE8_9ACTN</name>
<dbReference type="AlphaFoldDB" id="A0A329QKE8"/>
<keyword evidence="2" id="KW-1185">Reference proteome</keyword>
<sequence>MELGRGRRRDPAGGVAVTAGTVTDADLDIVKRQLRRPLRGVRRVPHRCRDGHPTVVETEPRLPDGTPFPTLFYLTCPRAVAAASTLESNGVMVELAEWVCSSPDVAAGYRAAHDDYLARRERIAQVPEIAGVSAGGMPNRVKCLHALVAHSLAVGRGINPVGDETLNRMADLEEKPWTPTTCTWTPT</sequence>
<proteinExistence type="predicted"/>
<dbReference type="EMBL" id="QMIG01000018">
    <property type="protein sequence ID" value="RAW11882.1"/>
    <property type="molecule type" value="Genomic_DNA"/>
</dbReference>
<organism evidence="1 2">
    <name type="scientific">Phytoactinopolyspora halophila</name>
    <dbReference type="NCBI Taxonomy" id="1981511"/>
    <lineage>
        <taxon>Bacteria</taxon>
        <taxon>Bacillati</taxon>
        <taxon>Actinomycetota</taxon>
        <taxon>Actinomycetes</taxon>
        <taxon>Jiangellales</taxon>
        <taxon>Jiangellaceae</taxon>
        <taxon>Phytoactinopolyspora</taxon>
    </lineage>
</organism>
<dbReference type="PANTHER" id="PTHR37163:SF1">
    <property type="entry name" value="DUF501 DOMAIN-CONTAINING PROTEIN"/>
    <property type="match status" value="1"/>
</dbReference>
<dbReference type="Proteomes" id="UP000250462">
    <property type="component" value="Unassembled WGS sequence"/>
</dbReference>
<comment type="caution">
    <text evidence="1">The sequence shown here is derived from an EMBL/GenBank/DDBJ whole genome shotgun (WGS) entry which is preliminary data.</text>
</comment>
<accession>A0A329QKE8</accession>
<dbReference type="InterPro" id="IPR007511">
    <property type="entry name" value="DUF501"/>
</dbReference>
<evidence type="ECO:0000313" key="1">
    <source>
        <dbReference type="EMBL" id="RAW11882.1"/>
    </source>
</evidence>
<evidence type="ECO:0000313" key="2">
    <source>
        <dbReference type="Proteomes" id="UP000250462"/>
    </source>
</evidence>
<protein>
    <submittedName>
        <fullName evidence="1">DUF501 domain-containing protein</fullName>
    </submittedName>
</protein>
<dbReference type="PANTHER" id="PTHR37163">
    <property type="entry name" value="CONSERVED PROTEIN"/>
    <property type="match status" value="1"/>
</dbReference>
<dbReference type="Pfam" id="PF04417">
    <property type="entry name" value="DUF501"/>
    <property type="match status" value="1"/>
</dbReference>